<dbReference type="Proteomes" id="UP000054565">
    <property type="component" value="Unassembled WGS sequence"/>
</dbReference>
<protein>
    <submittedName>
        <fullName evidence="2">Uncharacterized protein</fullName>
    </submittedName>
</protein>
<feature type="region of interest" description="Disordered" evidence="1">
    <location>
        <begin position="68"/>
        <end position="104"/>
    </location>
</feature>
<evidence type="ECO:0000313" key="3">
    <source>
        <dbReference type="Proteomes" id="UP000054565"/>
    </source>
</evidence>
<sequence length="104" mass="11198">MTETGNSSSSHLTVGVQSILNKSGLGHRIRAPSLHDFVSLGKDNSEISDRTLTTSTLTCTSRDESRSTLMVPRLKRSSASQVQREKSATIFGSSHDDSGTLVTF</sequence>
<proteinExistence type="predicted"/>
<accession>A0A0J6YG01</accession>
<dbReference type="AlphaFoldDB" id="A0A0J6YG01"/>
<dbReference type="EMBL" id="DS028097">
    <property type="protein sequence ID" value="KMP07561.1"/>
    <property type="molecule type" value="Genomic_DNA"/>
</dbReference>
<name>A0A0J6YG01_COCIT</name>
<gene>
    <name evidence="2" type="ORF">CIRG_07242</name>
</gene>
<evidence type="ECO:0000256" key="1">
    <source>
        <dbReference type="SAM" id="MobiDB-lite"/>
    </source>
</evidence>
<reference evidence="3" key="1">
    <citation type="journal article" date="2010" name="Genome Res.">
        <title>Population genomic sequencing of Coccidioides fungi reveals recent hybridization and transposon control.</title>
        <authorList>
            <person name="Neafsey D.E."/>
            <person name="Barker B.M."/>
            <person name="Sharpton T.J."/>
            <person name="Stajich J.E."/>
            <person name="Park D.J."/>
            <person name="Whiston E."/>
            <person name="Hung C.-Y."/>
            <person name="McMahan C."/>
            <person name="White J."/>
            <person name="Sykes S."/>
            <person name="Heiman D."/>
            <person name="Young S."/>
            <person name="Zeng Q."/>
            <person name="Abouelleil A."/>
            <person name="Aftuck L."/>
            <person name="Bessette D."/>
            <person name="Brown A."/>
            <person name="FitzGerald M."/>
            <person name="Lui A."/>
            <person name="Macdonald J.P."/>
            <person name="Priest M."/>
            <person name="Orbach M.J."/>
            <person name="Galgiani J.N."/>
            <person name="Kirkland T.N."/>
            <person name="Cole G.T."/>
            <person name="Birren B.W."/>
            <person name="Henn M.R."/>
            <person name="Taylor J.W."/>
            <person name="Rounsley S.D."/>
        </authorList>
    </citation>
    <scope>NUCLEOTIDE SEQUENCE [LARGE SCALE GENOMIC DNA]</scope>
    <source>
        <strain evidence="3">RMSCC 2394</strain>
    </source>
</reference>
<organism evidence="2 3">
    <name type="scientific">Coccidioides immitis RMSCC 2394</name>
    <dbReference type="NCBI Taxonomy" id="404692"/>
    <lineage>
        <taxon>Eukaryota</taxon>
        <taxon>Fungi</taxon>
        <taxon>Dikarya</taxon>
        <taxon>Ascomycota</taxon>
        <taxon>Pezizomycotina</taxon>
        <taxon>Eurotiomycetes</taxon>
        <taxon>Eurotiomycetidae</taxon>
        <taxon>Onygenales</taxon>
        <taxon>Onygenaceae</taxon>
        <taxon>Coccidioides</taxon>
    </lineage>
</organism>
<evidence type="ECO:0000313" key="2">
    <source>
        <dbReference type="EMBL" id="KMP07561.1"/>
    </source>
</evidence>